<keyword evidence="6" id="KW-0843">Virulence</keyword>
<evidence type="ECO:0000256" key="7">
    <source>
        <dbReference type="ARBA" id="ARBA00023136"/>
    </source>
</evidence>
<gene>
    <name evidence="9" type="ORF">CKG00_12665</name>
</gene>
<dbReference type="PIRSF" id="PIRSF004669">
    <property type="entry name" value="FliQ"/>
    <property type="match status" value="1"/>
</dbReference>
<dbReference type="Proteomes" id="UP000286908">
    <property type="component" value="Unassembled WGS sequence"/>
</dbReference>
<evidence type="ECO:0000256" key="2">
    <source>
        <dbReference type="ARBA" id="ARBA00006156"/>
    </source>
</evidence>
<keyword evidence="7 8" id="KW-0472">Membrane</keyword>
<name>A0A433ZYB4_MORMO</name>
<dbReference type="Pfam" id="PF01313">
    <property type="entry name" value="Bac_export_3"/>
    <property type="match status" value="1"/>
</dbReference>
<protein>
    <submittedName>
        <fullName evidence="9">EscS/YscS/HrcS family type III secretion system export apparatus protein</fullName>
    </submittedName>
</protein>
<dbReference type="EMBL" id="NRQY01000001">
    <property type="protein sequence ID" value="RUT67125.1"/>
    <property type="molecule type" value="Genomic_DNA"/>
</dbReference>
<evidence type="ECO:0000256" key="6">
    <source>
        <dbReference type="ARBA" id="ARBA00023026"/>
    </source>
</evidence>
<dbReference type="PANTHER" id="PTHR34040:SF7">
    <property type="entry name" value="SURFACE PRESENTATION OF ANTIGENS PROTEIN SPAQ"/>
    <property type="match status" value="1"/>
</dbReference>
<dbReference type="AlphaFoldDB" id="A0A433ZYB4"/>
<evidence type="ECO:0000256" key="5">
    <source>
        <dbReference type="ARBA" id="ARBA00022989"/>
    </source>
</evidence>
<evidence type="ECO:0000256" key="1">
    <source>
        <dbReference type="ARBA" id="ARBA00004651"/>
    </source>
</evidence>
<dbReference type="NCBIfam" id="TIGR01403">
    <property type="entry name" value="fliQ_rel_III"/>
    <property type="match status" value="1"/>
</dbReference>
<dbReference type="PANTHER" id="PTHR34040">
    <property type="entry name" value="FLAGELLAR BIOSYNTHETIC PROTEIN FLIQ"/>
    <property type="match status" value="1"/>
</dbReference>
<evidence type="ECO:0000256" key="4">
    <source>
        <dbReference type="ARBA" id="ARBA00022692"/>
    </source>
</evidence>
<feature type="transmembrane region" description="Helical" evidence="8">
    <location>
        <begin position="12"/>
        <end position="36"/>
    </location>
</feature>
<evidence type="ECO:0000313" key="9">
    <source>
        <dbReference type="EMBL" id="RUT67125.1"/>
    </source>
</evidence>
<dbReference type="GO" id="GO:0009306">
    <property type="term" value="P:protein secretion"/>
    <property type="evidence" value="ECO:0007669"/>
    <property type="project" value="InterPro"/>
</dbReference>
<comment type="subcellular location">
    <subcellularLocation>
        <location evidence="1">Cell membrane</location>
        <topology evidence="1">Multi-pass membrane protein</topology>
    </subcellularLocation>
</comment>
<evidence type="ECO:0000256" key="3">
    <source>
        <dbReference type="ARBA" id="ARBA00022475"/>
    </source>
</evidence>
<dbReference type="InterPro" id="IPR002191">
    <property type="entry name" value="Bac_export_3"/>
</dbReference>
<feature type="transmembrane region" description="Helical" evidence="8">
    <location>
        <begin position="48"/>
        <end position="67"/>
    </location>
</feature>
<comment type="similarity">
    <text evidence="2">Belongs to the FliQ/MopD/SpaQ family.</text>
</comment>
<keyword evidence="4 8" id="KW-0812">Transmembrane</keyword>
<reference evidence="9 10" key="1">
    <citation type="submission" date="2017-08" db="EMBL/GenBank/DDBJ databases">
        <title>Draft genome sequence of pheromone producing symbiont Morganella morganii, of the female New Zealand grass grub Costelytra giveni.</title>
        <authorList>
            <person name="Laugraud A."/>
            <person name="Young S.D."/>
            <person name="Hurst M.H."/>
        </authorList>
    </citation>
    <scope>NUCLEOTIDE SEQUENCE [LARGE SCALE GENOMIC DNA]</scope>
    <source>
        <strain evidence="9 10">MMsCG</strain>
    </source>
</reference>
<keyword evidence="5 8" id="KW-1133">Transmembrane helix</keyword>
<organism evidence="9 10">
    <name type="scientific">Morganella morganii</name>
    <name type="common">Proteus morganii</name>
    <dbReference type="NCBI Taxonomy" id="582"/>
    <lineage>
        <taxon>Bacteria</taxon>
        <taxon>Pseudomonadati</taxon>
        <taxon>Pseudomonadota</taxon>
        <taxon>Gammaproteobacteria</taxon>
        <taxon>Enterobacterales</taxon>
        <taxon>Morganellaceae</taxon>
        <taxon>Morganella</taxon>
    </lineage>
</organism>
<evidence type="ECO:0000313" key="10">
    <source>
        <dbReference type="Proteomes" id="UP000286908"/>
    </source>
</evidence>
<dbReference type="OrthoDB" id="9806440at2"/>
<accession>A0A433ZYB4</accession>
<dbReference type="GO" id="GO:0005886">
    <property type="term" value="C:plasma membrane"/>
    <property type="evidence" value="ECO:0007669"/>
    <property type="project" value="UniProtKB-SubCell"/>
</dbReference>
<comment type="caution">
    <text evidence="9">The sequence shown here is derived from an EMBL/GenBank/DDBJ whole genome shotgun (WGS) entry which is preliminary data.</text>
</comment>
<evidence type="ECO:0000256" key="8">
    <source>
        <dbReference type="SAM" id="Phobius"/>
    </source>
</evidence>
<dbReference type="PRINTS" id="PR00952">
    <property type="entry name" value="TYPE3IMQPROT"/>
</dbReference>
<keyword evidence="3" id="KW-1003">Cell membrane</keyword>
<proteinExistence type="inferred from homology"/>
<sequence>MDAIYAANKGIYLVIMLSLLPVTVATVVGLTVGLLQTVTQIQEQTLPFGLKLIAVFICILMQLTWLGDSMLNYAREMFSLALSATAAD</sequence>
<dbReference type="InterPro" id="IPR006306">
    <property type="entry name" value="T3SS_HrpO"/>
</dbReference>